<organism evidence="2">
    <name type="scientific">Rhizophora mucronata</name>
    <name type="common">Asiatic mangrove</name>
    <dbReference type="NCBI Taxonomy" id="61149"/>
    <lineage>
        <taxon>Eukaryota</taxon>
        <taxon>Viridiplantae</taxon>
        <taxon>Streptophyta</taxon>
        <taxon>Embryophyta</taxon>
        <taxon>Tracheophyta</taxon>
        <taxon>Spermatophyta</taxon>
        <taxon>Magnoliopsida</taxon>
        <taxon>eudicotyledons</taxon>
        <taxon>Gunneridae</taxon>
        <taxon>Pentapetalae</taxon>
        <taxon>rosids</taxon>
        <taxon>fabids</taxon>
        <taxon>Malpighiales</taxon>
        <taxon>Rhizophoraceae</taxon>
        <taxon>Rhizophora</taxon>
    </lineage>
</organism>
<dbReference type="GO" id="GO:0016301">
    <property type="term" value="F:kinase activity"/>
    <property type="evidence" value="ECO:0007669"/>
    <property type="project" value="UniProtKB-KW"/>
</dbReference>
<accession>A0A2P2L0K9</accession>
<feature type="transmembrane region" description="Helical" evidence="1">
    <location>
        <begin position="42"/>
        <end position="58"/>
    </location>
</feature>
<keyword evidence="1" id="KW-1133">Transmembrane helix</keyword>
<evidence type="ECO:0000313" key="2">
    <source>
        <dbReference type="EMBL" id="MBX11486.1"/>
    </source>
</evidence>
<dbReference type="EMBL" id="GGEC01031002">
    <property type="protein sequence ID" value="MBX11486.1"/>
    <property type="molecule type" value="Transcribed_RNA"/>
</dbReference>
<reference evidence="2" key="1">
    <citation type="submission" date="2018-02" db="EMBL/GenBank/DDBJ databases">
        <title>Rhizophora mucronata_Transcriptome.</title>
        <authorList>
            <person name="Meera S.P."/>
            <person name="Sreeshan A."/>
            <person name="Augustine A."/>
        </authorList>
    </citation>
    <scope>NUCLEOTIDE SEQUENCE</scope>
    <source>
        <tissue evidence="2">Leaf</tissue>
    </source>
</reference>
<keyword evidence="2" id="KW-0418">Kinase</keyword>
<keyword evidence="1" id="KW-0472">Membrane</keyword>
<keyword evidence="1" id="KW-0812">Transmembrane</keyword>
<name>A0A2P2L0K9_RHIMU</name>
<sequence length="63" mass="7238">MKCSLDILLSIQMTQLQLAERLCTGEITSNSQKMQGCHLRQRILFLGYCVMLIIGWVLEEHAK</sequence>
<dbReference type="AlphaFoldDB" id="A0A2P2L0K9"/>
<proteinExistence type="predicted"/>
<protein>
    <submittedName>
        <fullName evidence="2">Serine/threonine-protein kinase</fullName>
    </submittedName>
</protein>
<keyword evidence="2" id="KW-0808">Transferase</keyword>
<evidence type="ECO:0000256" key="1">
    <source>
        <dbReference type="SAM" id="Phobius"/>
    </source>
</evidence>